<feature type="transmembrane region" description="Helical" evidence="1">
    <location>
        <begin position="364"/>
        <end position="385"/>
    </location>
</feature>
<feature type="domain" description="Nucleoside transporter/FeoB GTPase Gate" evidence="2">
    <location>
        <begin position="44"/>
        <end position="167"/>
    </location>
</feature>
<accession>A0A150FPS2</accession>
<reference evidence="4 6" key="2">
    <citation type="submission" date="2016-11" db="EMBL/GenBank/DDBJ databases">
        <authorList>
            <person name="Varghese N."/>
            <person name="Submissions S."/>
        </authorList>
    </citation>
    <scope>NUCLEOTIDE SEQUENCE [LARGE SCALE GENOMIC DNA]</scope>
    <source>
        <strain evidence="4 6">DSM 7308</strain>
    </source>
</reference>
<organism evidence="3 5">
    <name type="scientific">Alkalithermobacter thermoalcaliphilus JW-YL-7 = DSM 7308</name>
    <dbReference type="NCBI Taxonomy" id="1121328"/>
    <lineage>
        <taxon>Bacteria</taxon>
        <taxon>Bacillati</taxon>
        <taxon>Bacillota</taxon>
        <taxon>Clostridia</taxon>
        <taxon>Peptostreptococcales</taxon>
        <taxon>Tepidibacteraceae</taxon>
        <taxon>Alkalithermobacter</taxon>
    </lineage>
</organism>
<dbReference type="NCBIfam" id="TIGR02871">
    <property type="entry name" value="spore_ylbJ"/>
    <property type="match status" value="1"/>
</dbReference>
<evidence type="ECO:0000256" key="1">
    <source>
        <dbReference type="SAM" id="Phobius"/>
    </source>
</evidence>
<evidence type="ECO:0000313" key="5">
    <source>
        <dbReference type="Proteomes" id="UP000092605"/>
    </source>
</evidence>
<keyword evidence="6" id="KW-1185">Reference proteome</keyword>
<evidence type="ECO:0000313" key="4">
    <source>
        <dbReference type="EMBL" id="SHK95697.1"/>
    </source>
</evidence>
<dbReference type="EMBL" id="LSFY01000001">
    <property type="protein sequence ID" value="KXZ39617.1"/>
    <property type="molecule type" value="Genomic_DNA"/>
</dbReference>
<dbReference type="PATRIC" id="fig|1121328.3.peg.696"/>
<keyword evidence="1" id="KW-0472">Membrane</keyword>
<comment type="caution">
    <text evidence="3">The sequence shown here is derived from an EMBL/GenBank/DDBJ whole genome shotgun (WGS) entry which is preliminary data.</text>
</comment>
<feature type="transmembrane region" description="Helical" evidence="1">
    <location>
        <begin position="122"/>
        <end position="143"/>
    </location>
</feature>
<dbReference type="STRING" id="1121328.JWYL7_0692"/>
<gene>
    <name evidence="3" type="ORF">JWYL7_0692</name>
    <name evidence="4" type="ORF">SAMN05661008_01190</name>
</gene>
<reference evidence="3 5" key="1">
    <citation type="submission" date="2016-02" db="EMBL/GenBank/DDBJ databases">
        <title>Draft genome sequence for Clostridium paradoxum JW-YL-7.</title>
        <authorList>
            <person name="Utturkar S.M."/>
            <person name="Lancaster A."/>
            <person name="Poole F.L."/>
            <person name="Adams M.W."/>
            <person name="Brown S.D."/>
        </authorList>
    </citation>
    <scope>NUCLEOTIDE SEQUENCE [LARGE SCALE GENOMIC DNA]</scope>
    <source>
        <strain evidence="3 5">JW-YL-7</strain>
    </source>
</reference>
<feature type="transmembrane region" description="Helical" evidence="1">
    <location>
        <begin position="150"/>
        <end position="170"/>
    </location>
</feature>
<evidence type="ECO:0000313" key="3">
    <source>
        <dbReference type="EMBL" id="KXZ39617.1"/>
    </source>
</evidence>
<feature type="transmembrane region" description="Helical" evidence="1">
    <location>
        <begin position="260"/>
        <end position="280"/>
    </location>
</feature>
<sequence>MRKSKVVASFIPGIIILILLSCIVVFPQDSLDAAYLGLKIWFNTLVPALLPFLIGSGLLIRLKVVDLIGIFLEPITQFVFRVSGKGAFAFVMSIISGYPVGIKIVSELREKNLISKYEGQRLSSFCSTSGPLFVIGAVGIGMFKNPVIGYMILISHYLSALTVGIIFRGYGKKYNETYKINWNIKNAVKNLVYDNMNCKKGFFCIFGECINDSINTILNVGGFIVVFSVVFRILTITNFIDFITYFFVLILSKFNVSKELIYAFISGLFEITIGCNNIASITDVSLIFKISLCAFLVSFSGISIIAQACSFLNKTDINTYTYILSKFMQGIISFVYIYALYPLFKYNLDIATFNHEYYVYNQSMFNTFVGFNKIFFVALMFVYVYSYKTKLKG</sequence>
<dbReference type="InterPro" id="IPR011642">
    <property type="entry name" value="Gate_dom"/>
</dbReference>
<feature type="transmembrane region" description="Helical" evidence="1">
    <location>
        <begin position="286"/>
        <end position="306"/>
    </location>
</feature>
<proteinExistence type="predicted"/>
<dbReference type="EMBL" id="FRBG01000008">
    <property type="protein sequence ID" value="SHK95697.1"/>
    <property type="molecule type" value="Genomic_DNA"/>
</dbReference>
<dbReference type="PROSITE" id="PS51257">
    <property type="entry name" value="PROKAR_LIPOPROTEIN"/>
    <property type="match status" value="1"/>
</dbReference>
<dbReference type="RefSeq" id="WP_066069108.1">
    <property type="nucleotide sequence ID" value="NZ_FRBG01000008.1"/>
</dbReference>
<feature type="transmembrane region" description="Helical" evidence="1">
    <location>
        <begin position="223"/>
        <end position="248"/>
    </location>
</feature>
<feature type="transmembrane region" description="Helical" evidence="1">
    <location>
        <begin position="7"/>
        <end position="28"/>
    </location>
</feature>
<dbReference type="OrthoDB" id="1645614at2"/>
<keyword evidence="1" id="KW-0812">Transmembrane</keyword>
<dbReference type="InterPro" id="IPR014226">
    <property type="entry name" value="Spore_IM_YlbJ"/>
</dbReference>
<dbReference type="Proteomes" id="UP000323392">
    <property type="component" value="Unassembled WGS sequence"/>
</dbReference>
<keyword evidence="1" id="KW-1133">Transmembrane helix</keyword>
<evidence type="ECO:0000259" key="2">
    <source>
        <dbReference type="Pfam" id="PF07670"/>
    </source>
</evidence>
<name>A0A150FPS2_CLOPD</name>
<feature type="transmembrane region" description="Helical" evidence="1">
    <location>
        <begin position="327"/>
        <end position="344"/>
    </location>
</feature>
<dbReference type="Proteomes" id="UP000092605">
    <property type="component" value="Unassembled WGS sequence"/>
</dbReference>
<dbReference type="Pfam" id="PF07670">
    <property type="entry name" value="Gate"/>
    <property type="match status" value="1"/>
</dbReference>
<evidence type="ECO:0000313" key="6">
    <source>
        <dbReference type="Proteomes" id="UP000323392"/>
    </source>
</evidence>
<feature type="transmembrane region" description="Helical" evidence="1">
    <location>
        <begin position="40"/>
        <end position="62"/>
    </location>
</feature>
<protein>
    <submittedName>
        <fullName evidence="3">Sporulation integral membrane protein YlbJ</fullName>
    </submittedName>
</protein>
<dbReference type="AlphaFoldDB" id="A0A150FPS2"/>